<organism evidence="9">
    <name type="scientific">Trypanosoma brucei</name>
    <dbReference type="NCBI Taxonomy" id="5691"/>
    <lineage>
        <taxon>Eukaryota</taxon>
        <taxon>Discoba</taxon>
        <taxon>Euglenozoa</taxon>
        <taxon>Kinetoplastea</taxon>
        <taxon>Metakinetoplastina</taxon>
        <taxon>Trypanosomatida</taxon>
        <taxon>Trypanosomatidae</taxon>
        <taxon>Trypanosoma</taxon>
    </lineage>
</organism>
<keyword evidence="3" id="KW-1003">Cell membrane</keyword>
<keyword evidence="6" id="KW-0325">Glycoprotein</keyword>
<dbReference type="Pfam" id="PF10659">
    <property type="entry name" value="Trypan_glycop_C"/>
    <property type="match status" value="1"/>
</dbReference>
<evidence type="ECO:0000259" key="8">
    <source>
        <dbReference type="Pfam" id="PF10659"/>
    </source>
</evidence>
<keyword evidence="5" id="KW-0472">Membrane</keyword>
<dbReference type="VEuPathDB" id="TriTrypDB:Tb427_000018400"/>
<dbReference type="GO" id="GO:0005886">
    <property type="term" value="C:plasma membrane"/>
    <property type="evidence" value="ECO:0007669"/>
    <property type="project" value="UniProtKB-SubCell"/>
</dbReference>
<accession>A0A1V0FYC3</accession>
<evidence type="ECO:0000256" key="2">
    <source>
        <dbReference type="ARBA" id="ARBA00004609"/>
    </source>
</evidence>
<comment type="function">
    <text evidence="1">VSG forms a coat on the surface of the parasite. The trypanosome evades the immune response of the host by expressing a series of antigenically distinct VSGs from an estimated 1000 VSG genes.</text>
</comment>
<evidence type="ECO:0000256" key="3">
    <source>
        <dbReference type="ARBA" id="ARBA00022475"/>
    </source>
</evidence>
<evidence type="ECO:0000313" key="9">
    <source>
        <dbReference type="EMBL" id="ARB50838.1"/>
    </source>
</evidence>
<sequence>MQTADTKPTPSSATFQATYGPSCSQAPTVGKHVTNNIVGLCTAGTGAATNSTKMCTLQAPEKRTAAPYTDADSRKAVAAYLTALCTKMDPPPKLTAANIATFISAFTKQLRKRALDTADDKGSYVLGKGNDAATPCAGGADSNQNCVDFKNSVAVASGRDLGNGIAWLKELQKAAGHLVKRTKLIRQKESEQTRMILLDDKIQELYHEALHGELPITKQTQTKLQATPDPERKKACEKHPNKTTCEAKSCKWNGTEETIGKCEAKPEEEQTNAAGTGETAKEGTATYGCATHKDKTAFENEKKDGKQNCGWRKGKGCEDLTGRNKCAEMVVF</sequence>
<feature type="domain" description="Trypanosome variant surface glycoprotein C-terminal" evidence="8">
    <location>
        <begin position="236"/>
        <end position="319"/>
    </location>
</feature>
<protein>
    <submittedName>
        <fullName evidence="9">Variant surface glycoprotein</fullName>
    </submittedName>
</protein>
<dbReference type="GO" id="GO:0098552">
    <property type="term" value="C:side of membrane"/>
    <property type="evidence" value="ECO:0007669"/>
    <property type="project" value="UniProtKB-KW"/>
</dbReference>
<reference evidence="9" key="1">
    <citation type="submission" date="2016-12" db="EMBL/GenBank/DDBJ databases">
        <title>Extending the VSGnome of Trypanosoma brucei strain TREU927.</title>
        <authorList>
            <person name="Cross G.A."/>
        </authorList>
    </citation>
    <scope>NUCLEOTIDE SEQUENCE</scope>
    <source>
        <strain evidence="9">Tb927.99.1638</strain>
    </source>
</reference>
<evidence type="ECO:0000256" key="5">
    <source>
        <dbReference type="ARBA" id="ARBA00023136"/>
    </source>
</evidence>
<evidence type="ECO:0000256" key="6">
    <source>
        <dbReference type="ARBA" id="ARBA00023180"/>
    </source>
</evidence>
<dbReference type="InterPro" id="IPR019609">
    <property type="entry name" value="Variant_surf_glycoprt_trypan_C"/>
</dbReference>
<keyword evidence="4" id="KW-0336">GPI-anchor</keyword>
<evidence type="ECO:0000256" key="1">
    <source>
        <dbReference type="ARBA" id="ARBA00002523"/>
    </source>
</evidence>
<evidence type="ECO:0000256" key="7">
    <source>
        <dbReference type="ARBA" id="ARBA00023288"/>
    </source>
</evidence>
<keyword evidence="7" id="KW-0449">Lipoprotein</keyword>
<dbReference type="AlphaFoldDB" id="A0A1V0FYC3"/>
<name>A0A1V0FYC3_9TRYP</name>
<dbReference type="EMBL" id="KY404587">
    <property type="protein sequence ID" value="ARB50838.1"/>
    <property type="molecule type" value="Genomic_DNA"/>
</dbReference>
<comment type="subcellular location">
    <subcellularLocation>
        <location evidence="2">Cell membrane</location>
        <topology evidence="2">Lipid-anchor</topology>
        <topology evidence="2">GPI-anchor</topology>
    </subcellularLocation>
</comment>
<proteinExistence type="predicted"/>
<dbReference type="VEuPathDB" id="TriTrypDB:Tb11.v5.0144"/>
<evidence type="ECO:0000256" key="4">
    <source>
        <dbReference type="ARBA" id="ARBA00022622"/>
    </source>
</evidence>